<feature type="transmembrane region" description="Helical" evidence="2">
    <location>
        <begin position="20"/>
        <end position="39"/>
    </location>
</feature>
<dbReference type="KEGG" id="tom:BWR18_20940"/>
<evidence type="ECO:0000256" key="1">
    <source>
        <dbReference type="SAM" id="MobiDB-lite"/>
    </source>
</evidence>
<dbReference type="OrthoDB" id="7866105at2"/>
<geneLocation type="plasmid" evidence="3 4">
    <name>pDOK1-4-5</name>
</geneLocation>
<evidence type="ECO:0000256" key="2">
    <source>
        <dbReference type="SAM" id="Phobius"/>
    </source>
</evidence>
<dbReference type="AlphaFoldDB" id="A0A1P8N1Y0"/>
<reference evidence="3 4" key="1">
    <citation type="submission" date="2017-01" db="EMBL/GenBank/DDBJ databases">
        <title>Complete genome of Tateyamaria omphalii DOK1-4 isolated from seawater in Dokdo.</title>
        <authorList>
            <person name="Kim J.H."/>
            <person name="Chi W.-J."/>
        </authorList>
    </citation>
    <scope>NUCLEOTIDE SEQUENCE [LARGE SCALE GENOMIC DNA]</scope>
    <source>
        <strain evidence="3 4">DOK1-4</strain>
        <plasmid evidence="3 4">pDOK1-4-5</plasmid>
    </source>
</reference>
<accession>A0A1P8N1Y0</accession>
<gene>
    <name evidence="3" type="ORF">BWR18_20940</name>
</gene>
<dbReference type="EMBL" id="CP019317">
    <property type="protein sequence ID" value="APX14311.1"/>
    <property type="molecule type" value="Genomic_DNA"/>
</dbReference>
<keyword evidence="2" id="KW-0812">Transmembrane</keyword>
<evidence type="ECO:0000313" key="4">
    <source>
        <dbReference type="Proteomes" id="UP000186336"/>
    </source>
</evidence>
<dbReference type="Proteomes" id="UP000186336">
    <property type="component" value="Plasmid pDOK1-4-5"/>
</dbReference>
<keyword evidence="4" id="KW-1185">Reference proteome</keyword>
<dbReference type="RefSeq" id="WP_076630857.1">
    <property type="nucleotide sequence ID" value="NZ_CP019317.1"/>
</dbReference>
<organism evidence="3 4">
    <name type="scientific">Tateyamaria omphalii</name>
    <dbReference type="NCBI Taxonomy" id="299262"/>
    <lineage>
        <taxon>Bacteria</taxon>
        <taxon>Pseudomonadati</taxon>
        <taxon>Pseudomonadota</taxon>
        <taxon>Alphaproteobacteria</taxon>
        <taxon>Rhodobacterales</taxon>
        <taxon>Roseobacteraceae</taxon>
        <taxon>Tateyamaria</taxon>
    </lineage>
</organism>
<feature type="region of interest" description="Disordered" evidence="1">
    <location>
        <begin position="359"/>
        <end position="391"/>
    </location>
</feature>
<protein>
    <submittedName>
        <fullName evidence="3">Uncharacterized protein</fullName>
    </submittedName>
</protein>
<name>A0A1P8N1Y0_9RHOB</name>
<keyword evidence="3" id="KW-0614">Plasmid</keyword>
<keyword evidence="2" id="KW-1133">Transmembrane helix</keyword>
<keyword evidence="2" id="KW-0472">Membrane</keyword>
<proteinExistence type="predicted"/>
<sequence>MTFRRRVVLYASSLLGPLLWATGALLVFVVGLGILFFVVHRSEVLFVIEANTSRFEYKVMHPERIEVPVRGVRVITGNKQVVVASDDKGEPDNCYSGVLLPARGTTLVFQMYQGLQQIKLAPSAEAKDTPVARLTQGYARYKIDGAETDHTASLLAPDDDPPEGFVPLSGLSTLTQDPACINGGAAFALPEEPVVIDGTGIIGRGFTPNANAVQASMRALDLEYIAGEIDIVMRENICFDRLRGRSCPNVFRLESDPVPIPASSALTGLGENGPVQMVGQAFFEDGRYVVQASMNARKLVINQPSPFNWEATQQSLLGVSWLDRILIEPLLVVSASVFLTLLGITLGVLQIEVHDELGETPDDATPASNSGPIVGQAESIPEPADTKDTSS</sequence>
<evidence type="ECO:0000313" key="3">
    <source>
        <dbReference type="EMBL" id="APX14311.1"/>
    </source>
</evidence>